<dbReference type="KEGG" id="coh:EAV92_17950"/>
<dbReference type="Pfam" id="PF00899">
    <property type="entry name" value="ThiF"/>
    <property type="match status" value="1"/>
</dbReference>
<organism evidence="3 4">
    <name type="scientific">Cohnella candidum</name>
    <dbReference type="NCBI Taxonomy" id="2674991"/>
    <lineage>
        <taxon>Bacteria</taxon>
        <taxon>Bacillati</taxon>
        <taxon>Bacillota</taxon>
        <taxon>Bacilli</taxon>
        <taxon>Bacillales</taxon>
        <taxon>Paenibacillaceae</taxon>
        <taxon>Cohnella</taxon>
    </lineage>
</organism>
<dbReference type="InterPro" id="IPR045886">
    <property type="entry name" value="ThiF/MoeB/HesA"/>
</dbReference>
<keyword evidence="4" id="KW-1185">Reference proteome</keyword>
<dbReference type="PANTHER" id="PTHR10953">
    <property type="entry name" value="UBIQUITIN-ACTIVATING ENZYME E1"/>
    <property type="match status" value="1"/>
</dbReference>
<dbReference type="CDD" id="cd00757">
    <property type="entry name" value="ThiF_MoeB_HesA_family"/>
    <property type="match status" value="1"/>
</dbReference>
<evidence type="ECO:0000313" key="3">
    <source>
        <dbReference type="EMBL" id="AYQ74282.1"/>
    </source>
</evidence>
<keyword evidence="3" id="KW-0808">Transferase</keyword>
<dbReference type="SUPFAM" id="SSF69572">
    <property type="entry name" value="Activating enzymes of the ubiquitin-like proteins"/>
    <property type="match status" value="1"/>
</dbReference>
<dbReference type="Proteomes" id="UP000269097">
    <property type="component" value="Chromosome"/>
</dbReference>
<sequence>MPITPEQRYSRQMLFKPIGPEGQRKISSSRVLVVGMGALGTVLASHMVRAGVGTLRMADRDYVEPSNLQRQMLYDEEDVAQSLPKAVAAGRKLSRINSEVVLETIVSDVTPLNIEKLMDGIDLVLDGTDNFQTRLLLNDACFKRGIPLVYGGAVSAQGMTAMLVPGETCCLRCLIGSGDGGGGQTCDTVGVIAPIVDIIASFQAIEALKYMVGNTDARRGGLLSLEVWHYHSMNLKLPGPKAGCPTCGTKEYPALTADAVEASTLCGRETVQIQGPRPFDLEQWEQRLSPSCTITRNPFLLRAELPEGERLVLFPDGRVLVQGTENPSRARSLYDRYIGS</sequence>
<protein>
    <submittedName>
        <fullName evidence="3">Thiazole biosynthesis adenylyltransferase ThiF</fullName>
    </submittedName>
</protein>
<evidence type="ECO:0000313" key="4">
    <source>
        <dbReference type="Proteomes" id="UP000269097"/>
    </source>
</evidence>
<accession>A0A3G3K1I3</accession>
<proteinExistence type="inferred from homology"/>
<dbReference type="GO" id="GO:0008641">
    <property type="term" value="F:ubiquitin-like modifier activating enzyme activity"/>
    <property type="evidence" value="ECO:0007669"/>
    <property type="project" value="InterPro"/>
</dbReference>
<keyword evidence="3" id="KW-0548">Nucleotidyltransferase</keyword>
<dbReference type="RefSeq" id="WP_123042363.1">
    <property type="nucleotide sequence ID" value="NZ_CP033433.1"/>
</dbReference>
<feature type="domain" description="THIF-type NAD/FAD binding fold" evidence="2">
    <location>
        <begin position="9"/>
        <end position="245"/>
    </location>
</feature>
<dbReference type="EMBL" id="CP033433">
    <property type="protein sequence ID" value="AYQ74282.1"/>
    <property type="molecule type" value="Genomic_DNA"/>
</dbReference>
<dbReference type="Gene3D" id="3.40.50.720">
    <property type="entry name" value="NAD(P)-binding Rossmann-like Domain"/>
    <property type="match status" value="1"/>
</dbReference>
<name>A0A3G3K1I3_9BACL</name>
<gene>
    <name evidence="3" type="ORF">EAV92_17950</name>
</gene>
<dbReference type="InterPro" id="IPR000594">
    <property type="entry name" value="ThiF_NAD_FAD-bd"/>
</dbReference>
<dbReference type="FunFam" id="3.40.50.720:FF:000080">
    <property type="entry name" value="Thiazole biosynthesis adenylyltransferase ThiF"/>
    <property type="match status" value="1"/>
</dbReference>
<dbReference type="GO" id="GO:0016779">
    <property type="term" value="F:nucleotidyltransferase activity"/>
    <property type="evidence" value="ECO:0007669"/>
    <property type="project" value="UniProtKB-KW"/>
</dbReference>
<dbReference type="GO" id="GO:0008146">
    <property type="term" value="F:sulfotransferase activity"/>
    <property type="evidence" value="ECO:0007669"/>
    <property type="project" value="TreeGrafter"/>
</dbReference>
<dbReference type="AlphaFoldDB" id="A0A3G3K1I3"/>
<reference evidence="3 4" key="1">
    <citation type="submission" date="2018-10" db="EMBL/GenBank/DDBJ databases">
        <title>Genome Sequence of Cohnella sp.</title>
        <authorList>
            <person name="Srinivasan S."/>
            <person name="Kim M.K."/>
        </authorList>
    </citation>
    <scope>NUCLEOTIDE SEQUENCE [LARGE SCALE GENOMIC DNA]</scope>
    <source>
        <strain evidence="3 4">18JY8-7</strain>
    </source>
</reference>
<dbReference type="PANTHER" id="PTHR10953:SF102">
    <property type="entry name" value="ADENYLYLTRANSFERASE AND SULFURTRANSFERASE MOCS3"/>
    <property type="match status" value="1"/>
</dbReference>
<comment type="similarity">
    <text evidence="1">Belongs to the HesA/MoeB/ThiF family.</text>
</comment>
<dbReference type="GO" id="GO:0004792">
    <property type="term" value="F:thiosulfate-cyanide sulfurtransferase activity"/>
    <property type="evidence" value="ECO:0007669"/>
    <property type="project" value="TreeGrafter"/>
</dbReference>
<evidence type="ECO:0000256" key="1">
    <source>
        <dbReference type="ARBA" id="ARBA00009919"/>
    </source>
</evidence>
<evidence type="ECO:0000259" key="2">
    <source>
        <dbReference type="Pfam" id="PF00899"/>
    </source>
</evidence>
<dbReference type="InterPro" id="IPR035985">
    <property type="entry name" value="Ubiquitin-activating_enz"/>
</dbReference>
<dbReference type="GO" id="GO:0005829">
    <property type="term" value="C:cytosol"/>
    <property type="evidence" value="ECO:0007669"/>
    <property type="project" value="TreeGrafter"/>
</dbReference>